<dbReference type="Proteomes" id="UP001213907">
    <property type="component" value="Chromosome"/>
</dbReference>
<organism evidence="2 3">
    <name type="scientific">Afipia carboxydohydrogena</name>
    <name type="common">Pseudomonas carboxydohydrogena</name>
    <dbReference type="NCBI Taxonomy" id="290"/>
    <lineage>
        <taxon>Bacteria</taxon>
        <taxon>Pseudomonadati</taxon>
        <taxon>Pseudomonadota</taxon>
        <taxon>Alphaproteobacteria</taxon>
        <taxon>Hyphomicrobiales</taxon>
        <taxon>Nitrobacteraceae</taxon>
        <taxon>Afipia</taxon>
    </lineage>
</organism>
<accession>A0ABY8BRK7</accession>
<gene>
    <name evidence="2" type="ORF">AFIC_001088</name>
</gene>
<dbReference type="EMBL" id="CP113162">
    <property type="protein sequence ID" value="WEF52593.1"/>
    <property type="molecule type" value="Genomic_DNA"/>
</dbReference>
<feature type="region of interest" description="Disordered" evidence="1">
    <location>
        <begin position="172"/>
        <end position="208"/>
    </location>
</feature>
<evidence type="ECO:0000313" key="3">
    <source>
        <dbReference type="Proteomes" id="UP001213907"/>
    </source>
</evidence>
<proteinExistence type="predicted"/>
<dbReference type="RefSeq" id="WP_275248135.1">
    <property type="nucleotide sequence ID" value="NZ_BAABDX010000001.1"/>
</dbReference>
<feature type="region of interest" description="Disordered" evidence="1">
    <location>
        <begin position="288"/>
        <end position="307"/>
    </location>
</feature>
<evidence type="ECO:0000256" key="1">
    <source>
        <dbReference type="SAM" id="MobiDB-lite"/>
    </source>
</evidence>
<protein>
    <submittedName>
        <fullName evidence="2">Uncharacterized protein</fullName>
    </submittedName>
</protein>
<evidence type="ECO:0000313" key="2">
    <source>
        <dbReference type="EMBL" id="WEF52593.1"/>
    </source>
</evidence>
<name>A0ABY8BRK7_AFICR</name>
<keyword evidence="3" id="KW-1185">Reference proteome</keyword>
<sequence length="428" mass="44680">MAEEAFALSPISASAAVPTEADYHAIREAFMETARGRWFLTEYAKRNRNADTAMVLEAVARIEQSIGAAHHEAATSAPSEALLETTLEKARTAIREQFTETGFDHTLLPWRKSARIIREIIWGLRESGADPRICNILDGQVRAIEAACDDFPLEAIRDRMLAALDTAVSQDRDAAPATAESAGSPHASEIMAESAPAPAQVLQPEPQPEVAVTEPVIAKPAAVEPPLVETAVAEAVTAKIEAAMEAIAPEAPAPEIPAPEVASLEDVASIPEALLEAAVEAAPAAPFAELPQPEPAPAQDEPAPVAAAPRSIMTASASQPAPQPMAEPVPAEVPAVATAASLPHVASATEPAPESTVAAEAEGGGSEDLWADIEAEIAPLPPFDPVHEASLGASLIAQGVVTRPSNGRADLLAPIRRMSHAERIAFFS</sequence>
<reference evidence="2 3" key="1">
    <citation type="submission" date="2022-11" db="EMBL/GenBank/DDBJ databases">
        <authorList>
            <person name="Siebert D."/>
            <person name="Busche T."/>
            <person name="Saydam E."/>
            <person name="Kalinowski J."/>
            <person name="Ruckert C."/>
            <person name="Blombach B."/>
        </authorList>
    </citation>
    <scope>NUCLEOTIDE SEQUENCE [LARGE SCALE GENOMIC DNA]</scope>
    <source>
        <strain evidence="2 3">DSM 1083</strain>
    </source>
</reference>